<dbReference type="RefSeq" id="WP_090877877.1">
    <property type="nucleotide sequence ID" value="NZ_FMXQ01000007.1"/>
</dbReference>
<comment type="similarity">
    <text evidence="1">Belongs to the universal stress protein A family.</text>
</comment>
<feature type="domain" description="UspA" evidence="2">
    <location>
        <begin position="3"/>
        <end position="156"/>
    </location>
</feature>
<dbReference type="SUPFAM" id="SSF52402">
    <property type="entry name" value="Adenine nucleotide alpha hydrolases-like"/>
    <property type="match status" value="2"/>
</dbReference>
<evidence type="ECO:0000313" key="3">
    <source>
        <dbReference type="EMBL" id="SDB43492.1"/>
    </source>
</evidence>
<dbReference type="Proteomes" id="UP000199071">
    <property type="component" value="Unassembled WGS sequence"/>
</dbReference>
<dbReference type="PANTHER" id="PTHR46268:SF6">
    <property type="entry name" value="UNIVERSAL STRESS PROTEIN UP12"/>
    <property type="match status" value="1"/>
</dbReference>
<organism evidence="3 4">
    <name type="scientific">Bauldia litoralis</name>
    <dbReference type="NCBI Taxonomy" id="665467"/>
    <lineage>
        <taxon>Bacteria</taxon>
        <taxon>Pseudomonadati</taxon>
        <taxon>Pseudomonadota</taxon>
        <taxon>Alphaproteobacteria</taxon>
        <taxon>Hyphomicrobiales</taxon>
        <taxon>Kaistiaceae</taxon>
        <taxon>Bauldia</taxon>
    </lineage>
</organism>
<accession>A0A1G6DED4</accession>
<dbReference type="EMBL" id="FMXQ01000007">
    <property type="protein sequence ID" value="SDB43492.1"/>
    <property type="molecule type" value="Genomic_DNA"/>
</dbReference>
<keyword evidence="4" id="KW-1185">Reference proteome</keyword>
<dbReference type="OrthoDB" id="9804721at2"/>
<feature type="domain" description="UspA" evidence="2">
    <location>
        <begin position="208"/>
        <end position="284"/>
    </location>
</feature>
<evidence type="ECO:0000259" key="2">
    <source>
        <dbReference type="Pfam" id="PF00582"/>
    </source>
</evidence>
<proteinExistence type="inferred from homology"/>
<dbReference type="AlphaFoldDB" id="A0A1G6DED4"/>
<reference evidence="3 4" key="1">
    <citation type="submission" date="2016-10" db="EMBL/GenBank/DDBJ databases">
        <authorList>
            <person name="de Groot N.N."/>
        </authorList>
    </citation>
    <scope>NUCLEOTIDE SEQUENCE [LARGE SCALE GENOMIC DNA]</scope>
    <source>
        <strain evidence="3 4">ATCC 35022</strain>
    </source>
</reference>
<dbReference type="PANTHER" id="PTHR46268">
    <property type="entry name" value="STRESS RESPONSE PROTEIN NHAX"/>
    <property type="match status" value="1"/>
</dbReference>
<name>A0A1G6DED4_9HYPH</name>
<dbReference type="Gene3D" id="3.40.50.12370">
    <property type="match status" value="1"/>
</dbReference>
<dbReference type="InterPro" id="IPR006016">
    <property type="entry name" value="UspA"/>
</dbReference>
<evidence type="ECO:0000313" key="4">
    <source>
        <dbReference type="Proteomes" id="UP000199071"/>
    </source>
</evidence>
<dbReference type="PRINTS" id="PR01438">
    <property type="entry name" value="UNVRSLSTRESS"/>
</dbReference>
<dbReference type="Pfam" id="PF00582">
    <property type="entry name" value="Usp"/>
    <property type="match status" value="2"/>
</dbReference>
<protein>
    <submittedName>
        <fullName evidence="3">Nucleotide-binding universal stress protein, UspA family</fullName>
    </submittedName>
</protein>
<gene>
    <name evidence="3" type="ORF">SAMN02982931_03270</name>
</gene>
<sequence>MSRFIALVDGSIYSKSVCEHAAWIAGRTGSAVEVLHVLGRREMASAPSNLSGSIALGARTSILEELSALDEQRAKLSQKRGWAILDDAKALIEAGGVSNVTTRLRIGDLVEEVAESETDSDMVVIGKRGEAADFAKMHLGSNLERIVRSVQKPVFVAARAFKPIDKILIAFDGGPSSMKAVDHVARSTLYAGLKCRLVMVGSETSETAKQLAGAKTILQAGGYSVDAAIIPGQAEKAILDTIEADAVDLLVMGAYGHSKMRNLIIGSTTTEMVRLCKIPVVLYR</sequence>
<dbReference type="InterPro" id="IPR006015">
    <property type="entry name" value="Universal_stress_UspA"/>
</dbReference>
<dbReference type="CDD" id="cd00293">
    <property type="entry name" value="USP-like"/>
    <property type="match status" value="2"/>
</dbReference>
<dbReference type="PROSITE" id="PS50890">
    <property type="entry name" value="PUA"/>
    <property type="match status" value="1"/>
</dbReference>
<dbReference type="STRING" id="665467.SAMN02982931_03270"/>
<evidence type="ECO:0000256" key="1">
    <source>
        <dbReference type="ARBA" id="ARBA00008791"/>
    </source>
</evidence>